<comment type="function">
    <text evidence="3">Catalyzes the phosphorolysis of diverse nucleosides, yielding D-ribose 1-phosphate and the respective free bases. Can use uridine, adenosine, guanosine, cytidine, thymidine, inosine and xanthosine as substrates. Also catalyzes the reverse reactions.</text>
</comment>
<dbReference type="PANTHER" id="PTHR36540">
    <property type="entry name" value="PYRIMIDINE/PURINE NUCLEOSIDE PHOSPHORYLASE"/>
    <property type="match status" value="1"/>
</dbReference>
<comment type="catalytic activity">
    <reaction evidence="3">
        <text>cytidine + phosphate = cytosine + alpha-D-ribose 1-phosphate</text>
        <dbReference type="Rhea" id="RHEA:52540"/>
        <dbReference type="ChEBI" id="CHEBI:16040"/>
        <dbReference type="ChEBI" id="CHEBI:17562"/>
        <dbReference type="ChEBI" id="CHEBI:43474"/>
        <dbReference type="ChEBI" id="CHEBI:57720"/>
        <dbReference type="EC" id="2.4.2.2"/>
    </reaction>
</comment>
<dbReference type="GO" id="GO:0005829">
    <property type="term" value="C:cytosol"/>
    <property type="evidence" value="ECO:0007669"/>
    <property type="project" value="TreeGrafter"/>
</dbReference>
<evidence type="ECO:0000256" key="3">
    <source>
        <dbReference type="HAMAP-Rule" id="MF_01537"/>
    </source>
</evidence>
<comment type="caution">
    <text evidence="4">The sequence shown here is derived from an EMBL/GenBank/DDBJ whole genome shotgun (WGS) entry which is preliminary data.</text>
</comment>
<dbReference type="Proteomes" id="UP001205919">
    <property type="component" value="Unassembled WGS sequence"/>
</dbReference>
<name>A0AAW5K283_9BACT</name>
<organism evidence="4 5">
    <name type="scientific">Cloacibacillus evryensis</name>
    <dbReference type="NCBI Taxonomy" id="508460"/>
    <lineage>
        <taxon>Bacteria</taxon>
        <taxon>Thermotogati</taxon>
        <taxon>Synergistota</taxon>
        <taxon>Synergistia</taxon>
        <taxon>Synergistales</taxon>
        <taxon>Synergistaceae</taxon>
        <taxon>Cloacibacillus</taxon>
    </lineage>
</organism>
<dbReference type="SMR" id="A0AAW5K283"/>
<sequence length="106" mass="11706">MIEKLENVTAIAKANVYFDGKVVSHTVYLANGDRKTLGLFLPGEYEFGTGDAEIMDLTDGVCQVLLPGSKEWQELKAGESFNIPANSKFGFRCYVPVQYVCSYVKA</sequence>
<keyword evidence="1 3" id="KW-0328">Glycosyltransferase</keyword>
<dbReference type="PANTHER" id="PTHR36540:SF1">
    <property type="entry name" value="PYRIMIDINE_PURINE NUCLEOSIDE PHOSPHORYLASE"/>
    <property type="match status" value="1"/>
</dbReference>
<comment type="catalytic activity">
    <reaction evidence="3">
        <text>uridine + phosphate = alpha-D-ribose 1-phosphate + uracil</text>
        <dbReference type="Rhea" id="RHEA:24388"/>
        <dbReference type="ChEBI" id="CHEBI:16704"/>
        <dbReference type="ChEBI" id="CHEBI:17568"/>
        <dbReference type="ChEBI" id="CHEBI:43474"/>
        <dbReference type="ChEBI" id="CHEBI:57720"/>
        <dbReference type="EC" id="2.4.2.2"/>
    </reaction>
</comment>
<keyword evidence="2 3" id="KW-0808">Transferase</keyword>
<dbReference type="EC" id="2.4.2.1" evidence="3"/>
<dbReference type="Gene3D" id="2.60.120.10">
    <property type="entry name" value="Jelly Rolls"/>
    <property type="match status" value="1"/>
</dbReference>
<proteinExistence type="inferred from homology"/>
<dbReference type="SUPFAM" id="SSF51182">
    <property type="entry name" value="RmlC-like cupins"/>
    <property type="match status" value="1"/>
</dbReference>
<dbReference type="GeneID" id="95755411"/>
<keyword evidence="5" id="KW-1185">Reference proteome</keyword>
<evidence type="ECO:0000256" key="1">
    <source>
        <dbReference type="ARBA" id="ARBA00022676"/>
    </source>
</evidence>
<comment type="catalytic activity">
    <reaction evidence="3">
        <text>a purine D-ribonucleoside + phosphate = a purine nucleobase + alpha-D-ribose 1-phosphate</text>
        <dbReference type="Rhea" id="RHEA:19805"/>
        <dbReference type="ChEBI" id="CHEBI:26386"/>
        <dbReference type="ChEBI" id="CHEBI:43474"/>
        <dbReference type="ChEBI" id="CHEBI:57720"/>
        <dbReference type="ChEBI" id="CHEBI:142355"/>
        <dbReference type="EC" id="2.4.2.1"/>
    </reaction>
</comment>
<gene>
    <name evidence="3" type="primary">ppnP</name>
    <name evidence="4" type="ORF">NE630_10810</name>
</gene>
<dbReference type="AlphaFoldDB" id="A0AAW5K283"/>
<dbReference type="Pfam" id="PF06865">
    <property type="entry name" value="Ppnp"/>
    <property type="match status" value="1"/>
</dbReference>
<dbReference type="GO" id="GO:0004731">
    <property type="term" value="F:purine-nucleoside phosphorylase activity"/>
    <property type="evidence" value="ECO:0007669"/>
    <property type="project" value="UniProtKB-UniRule"/>
</dbReference>
<comment type="catalytic activity">
    <reaction evidence="3">
        <text>inosine + phosphate = alpha-D-ribose 1-phosphate + hypoxanthine</text>
        <dbReference type="Rhea" id="RHEA:27646"/>
        <dbReference type="ChEBI" id="CHEBI:17368"/>
        <dbReference type="ChEBI" id="CHEBI:17596"/>
        <dbReference type="ChEBI" id="CHEBI:43474"/>
        <dbReference type="ChEBI" id="CHEBI:57720"/>
        <dbReference type="EC" id="2.4.2.1"/>
    </reaction>
</comment>
<comment type="similarity">
    <text evidence="3">Belongs to the nucleoside phosphorylase PpnP family.</text>
</comment>
<dbReference type="CDD" id="cd20296">
    <property type="entry name" value="cupin_PpnP-like"/>
    <property type="match status" value="1"/>
</dbReference>
<comment type="catalytic activity">
    <reaction evidence="3">
        <text>thymidine + phosphate = 2-deoxy-alpha-D-ribose 1-phosphate + thymine</text>
        <dbReference type="Rhea" id="RHEA:16037"/>
        <dbReference type="ChEBI" id="CHEBI:17748"/>
        <dbReference type="ChEBI" id="CHEBI:17821"/>
        <dbReference type="ChEBI" id="CHEBI:43474"/>
        <dbReference type="ChEBI" id="CHEBI:57259"/>
        <dbReference type="EC" id="2.4.2.2"/>
    </reaction>
</comment>
<dbReference type="EMBL" id="JANFYT010000023">
    <property type="protein sequence ID" value="MCQ4814920.1"/>
    <property type="molecule type" value="Genomic_DNA"/>
</dbReference>
<comment type="catalytic activity">
    <reaction evidence="3">
        <text>adenosine + phosphate = alpha-D-ribose 1-phosphate + adenine</text>
        <dbReference type="Rhea" id="RHEA:27642"/>
        <dbReference type="ChEBI" id="CHEBI:16335"/>
        <dbReference type="ChEBI" id="CHEBI:16708"/>
        <dbReference type="ChEBI" id="CHEBI:43474"/>
        <dbReference type="ChEBI" id="CHEBI:57720"/>
        <dbReference type="EC" id="2.4.2.1"/>
    </reaction>
</comment>
<evidence type="ECO:0000313" key="4">
    <source>
        <dbReference type="EMBL" id="MCQ4814920.1"/>
    </source>
</evidence>
<protein>
    <recommendedName>
        <fullName evidence="3">Pyrimidine/purine nucleoside phosphorylase</fullName>
        <ecNumber evidence="3">2.4.2.1</ecNumber>
        <ecNumber evidence="3">2.4.2.2</ecNumber>
    </recommendedName>
    <alternativeName>
        <fullName evidence="3">Adenosine phosphorylase</fullName>
    </alternativeName>
    <alternativeName>
        <fullName evidence="3">Cytidine phosphorylase</fullName>
    </alternativeName>
    <alternativeName>
        <fullName evidence="3">Guanosine phosphorylase</fullName>
    </alternativeName>
    <alternativeName>
        <fullName evidence="3">Inosine phosphorylase</fullName>
    </alternativeName>
    <alternativeName>
        <fullName evidence="3">Thymidine phosphorylase</fullName>
    </alternativeName>
    <alternativeName>
        <fullName evidence="3">Uridine phosphorylase</fullName>
    </alternativeName>
    <alternativeName>
        <fullName evidence="3">Xanthosine phosphorylase</fullName>
    </alternativeName>
</protein>
<evidence type="ECO:0000313" key="5">
    <source>
        <dbReference type="Proteomes" id="UP001205919"/>
    </source>
</evidence>
<accession>A0AAW5K283</accession>
<dbReference type="InterPro" id="IPR014710">
    <property type="entry name" value="RmlC-like_jellyroll"/>
</dbReference>
<dbReference type="RefSeq" id="WP_008710305.1">
    <property type="nucleotide sequence ID" value="NZ_CABKQM010000006.1"/>
</dbReference>
<dbReference type="InterPro" id="IPR009664">
    <property type="entry name" value="Ppnp"/>
</dbReference>
<comment type="catalytic activity">
    <reaction evidence="3">
        <text>xanthosine + phosphate = alpha-D-ribose 1-phosphate + xanthine</text>
        <dbReference type="Rhea" id="RHEA:27638"/>
        <dbReference type="ChEBI" id="CHEBI:17712"/>
        <dbReference type="ChEBI" id="CHEBI:18107"/>
        <dbReference type="ChEBI" id="CHEBI:43474"/>
        <dbReference type="ChEBI" id="CHEBI:57720"/>
        <dbReference type="EC" id="2.4.2.1"/>
    </reaction>
</comment>
<dbReference type="HAMAP" id="MF_01537">
    <property type="entry name" value="Nucleos_phosphorylase_PpnP"/>
    <property type="match status" value="1"/>
</dbReference>
<dbReference type="GO" id="GO:0016154">
    <property type="term" value="F:pyrimidine-nucleoside phosphorylase activity"/>
    <property type="evidence" value="ECO:0007669"/>
    <property type="project" value="UniProtKB-UniRule"/>
</dbReference>
<dbReference type="InterPro" id="IPR011051">
    <property type="entry name" value="RmlC_Cupin_sf"/>
</dbReference>
<evidence type="ECO:0000256" key="2">
    <source>
        <dbReference type="ARBA" id="ARBA00022679"/>
    </source>
</evidence>
<reference evidence="4 5" key="1">
    <citation type="submission" date="2022-06" db="EMBL/GenBank/DDBJ databases">
        <title>Isolation of gut microbiota from human fecal samples.</title>
        <authorList>
            <person name="Pamer E.G."/>
            <person name="Barat B."/>
            <person name="Waligurski E."/>
            <person name="Medina S."/>
            <person name="Paddock L."/>
            <person name="Mostad J."/>
        </authorList>
    </citation>
    <scope>NUCLEOTIDE SEQUENCE [LARGE SCALE GENOMIC DNA]</scope>
    <source>
        <strain evidence="4 5">DFI.9.90</strain>
    </source>
</reference>
<comment type="catalytic activity">
    <reaction evidence="3">
        <text>guanosine + phosphate = alpha-D-ribose 1-phosphate + guanine</text>
        <dbReference type="Rhea" id="RHEA:13233"/>
        <dbReference type="ChEBI" id="CHEBI:16235"/>
        <dbReference type="ChEBI" id="CHEBI:16750"/>
        <dbReference type="ChEBI" id="CHEBI:43474"/>
        <dbReference type="ChEBI" id="CHEBI:57720"/>
        <dbReference type="EC" id="2.4.2.1"/>
    </reaction>
</comment>
<dbReference type="EC" id="2.4.2.2" evidence="3"/>